<dbReference type="EMBL" id="CP036262">
    <property type="protein sequence ID" value="QDS92798.1"/>
    <property type="molecule type" value="Genomic_DNA"/>
</dbReference>
<keyword evidence="2" id="KW-1185">Reference proteome</keyword>
<sequence length="72" mass="8341">MSFKINRGGWRRLLLDPKPVVVIARIRTWESSIYYVIGIFFAALQENAIHIEMVHPRFCVPISSKPLGDTER</sequence>
<gene>
    <name evidence="1" type="ORF">FF011L_15470</name>
</gene>
<dbReference type="Proteomes" id="UP000320672">
    <property type="component" value="Chromosome"/>
</dbReference>
<name>A0A517MD34_9BACT</name>
<dbReference type="KEGG" id="rml:FF011L_15470"/>
<dbReference type="AlphaFoldDB" id="A0A517MD34"/>
<accession>A0A517MD34</accession>
<organism evidence="1 2">
    <name type="scientific">Roseimaritima multifibrata</name>
    <dbReference type="NCBI Taxonomy" id="1930274"/>
    <lineage>
        <taxon>Bacteria</taxon>
        <taxon>Pseudomonadati</taxon>
        <taxon>Planctomycetota</taxon>
        <taxon>Planctomycetia</taxon>
        <taxon>Pirellulales</taxon>
        <taxon>Pirellulaceae</taxon>
        <taxon>Roseimaritima</taxon>
    </lineage>
</organism>
<protein>
    <submittedName>
        <fullName evidence="1">Uncharacterized protein</fullName>
    </submittedName>
</protein>
<evidence type="ECO:0000313" key="2">
    <source>
        <dbReference type="Proteomes" id="UP000320672"/>
    </source>
</evidence>
<proteinExistence type="predicted"/>
<evidence type="ECO:0000313" key="1">
    <source>
        <dbReference type="EMBL" id="QDS92798.1"/>
    </source>
</evidence>
<reference evidence="1 2" key="1">
    <citation type="submission" date="2019-02" db="EMBL/GenBank/DDBJ databases">
        <title>Deep-cultivation of Planctomycetes and their phenomic and genomic characterization uncovers novel biology.</title>
        <authorList>
            <person name="Wiegand S."/>
            <person name="Jogler M."/>
            <person name="Boedeker C."/>
            <person name="Pinto D."/>
            <person name="Vollmers J."/>
            <person name="Rivas-Marin E."/>
            <person name="Kohn T."/>
            <person name="Peeters S.H."/>
            <person name="Heuer A."/>
            <person name="Rast P."/>
            <person name="Oberbeckmann S."/>
            <person name="Bunk B."/>
            <person name="Jeske O."/>
            <person name="Meyerdierks A."/>
            <person name="Storesund J.E."/>
            <person name="Kallscheuer N."/>
            <person name="Luecker S."/>
            <person name="Lage O.M."/>
            <person name="Pohl T."/>
            <person name="Merkel B.J."/>
            <person name="Hornburger P."/>
            <person name="Mueller R.-W."/>
            <person name="Bruemmer F."/>
            <person name="Labrenz M."/>
            <person name="Spormann A.M."/>
            <person name="Op den Camp H."/>
            <person name="Overmann J."/>
            <person name="Amann R."/>
            <person name="Jetten M.S.M."/>
            <person name="Mascher T."/>
            <person name="Medema M.H."/>
            <person name="Devos D.P."/>
            <person name="Kaster A.-K."/>
            <person name="Ovreas L."/>
            <person name="Rohde M."/>
            <person name="Galperin M.Y."/>
            <person name="Jogler C."/>
        </authorList>
    </citation>
    <scope>NUCLEOTIDE SEQUENCE [LARGE SCALE GENOMIC DNA]</scope>
    <source>
        <strain evidence="1 2">FF011L</strain>
    </source>
</reference>